<reference evidence="1 2" key="1">
    <citation type="submission" date="2015-12" db="EMBL/GenBank/DDBJ databases">
        <title>Bacillus cereus Group isolate.</title>
        <authorList>
            <person name="Kovac J."/>
        </authorList>
    </citation>
    <scope>NUCLEOTIDE SEQUENCE [LARGE SCALE GENOMIC DNA]</scope>
    <source>
        <strain evidence="1 2">FSL K6-0073</strain>
    </source>
</reference>
<dbReference type="AlphaFoldDB" id="A0A9X0MJR3"/>
<dbReference type="RefSeq" id="WP_061662456.1">
    <property type="nucleotide sequence ID" value="NZ_LOMO01000001.1"/>
</dbReference>
<name>A0A9X0MJR3_BACCE</name>
<accession>A0A9X0MJR3</accession>
<evidence type="ECO:0000313" key="2">
    <source>
        <dbReference type="Proteomes" id="UP000075476"/>
    </source>
</evidence>
<comment type="caution">
    <text evidence="1">The sequence shown here is derived from an EMBL/GenBank/DDBJ whole genome shotgun (WGS) entry which is preliminary data.</text>
</comment>
<protein>
    <submittedName>
        <fullName evidence="1">Uncharacterized protein</fullName>
    </submittedName>
</protein>
<dbReference type="Proteomes" id="UP000075476">
    <property type="component" value="Unassembled WGS sequence"/>
</dbReference>
<evidence type="ECO:0000313" key="1">
    <source>
        <dbReference type="EMBL" id="KXY51117.1"/>
    </source>
</evidence>
<sequence>MGFVKTQIYFREMINAIVFLQDKEKRAIQKDFREQGLFISFKEAEAIWYTYGLNHSDSIWKSYKEEKQNMDIKELMDIYVEMSEVEKDRKKKFRKTI</sequence>
<organism evidence="1 2">
    <name type="scientific">Bacillus cereus</name>
    <dbReference type="NCBI Taxonomy" id="1396"/>
    <lineage>
        <taxon>Bacteria</taxon>
        <taxon>Bacillati</taxon>
        <taxon>Bacillota</taxon>
        <taxon>Bacilli</taxon>
        <taxon>Bacillales</taxon>
        <taxon>Bacillaceae</taxon>
        <taxon>Bacillus</taxon>
        <taxon>Bacillus cereus group</taxon>
    </lineage>
</organism>
<dbReference type="EMBL" id="LOMO01000001">
    <property type="protein sequence ID" value="KXY51117.1"/>
    <property type="molecule type" value="Genomic_DNA"/>
</dbReference>
<gene>
    <name evidence="1" type="ORF">AT268_31950</name>
</gene>
<proteinExistence type="predicted"/>